<evidence type="ECO:0000313" key="2">
    <source>
        <dbReference type="Proteomes" id="UP000587524"/>
    </source>
</evidence>
<protein>
    <submittedName>
        <fullName evidence="1">Uncharacterized protein</fullName>
    </submittedName>
</protein>
<organism evidence="1 2">
    <name type="scientific">Aminobacter ciceronei</name>
    <dbReference type="NCBI Taxonomy" id="150723"/>
    <lineage>
        <taxon>Bacteria</taxon>
        <taxon>Pseudomonadati</taxon>
        <taxon>Pseudomonadota</taxon>
        <taxon>Alphaproteobacteria</taxon>
        <taxon>Hyphomicrobiales</taxon>
        <taxon>Phyllobacteriaceae</taxon>
        <taxon>Aminobacter</taxon>
    </lineage>
</organism>
<accession>A0ABR6CF51</accession>
<sequence>MSKVVHQVKGSFPEVVRSHFLSSVPGCTLAAGIIELRWPM</sequence>
<evidence type="ECO:0000313" key="1">
    <source>
        <dbReference type="EMBL" id="MBA9023663.1"/>
    </source>
</evidence>
<comment type="caution">
    <text evidence="1">The sequence shown here is derived from an EMBL/GenBank/DDBJ whole genome shotgun (WGS) entry which is preliminary data.</text>
</comment>
<dbReference type="RefSeq" id="WP_281381315.1">
    <property type="nucleotide sequence ID" value="NZ_JACJHY010000037.1"/>
</dbReference>
<dbReference type="EMBL" id="JACJHZ010000037">
    <property type="protein sequence ID" value="MBA9023663.1"/>
    <property type="molecule type" value="Genomic_DNA"/>
</dbReference>
<dbReference type="Proteomes" id="UP000587524">
    <property type="component" value="Unassembled WGS sequence"/>
</dbReference>
<proteinExistence type="predicted"/>
<reference evidence="1 2" key="1">
    <citation type="submission" date="2020-08" db="EMBL/GenBank/DDBJ databases">
        <title>Genomic Encyclopedia of Type Strains, Phase IV (KMG-IV): sequencing the most valuable type-strain genomes for metagenomic binning, comparative biology and taxonomic classification.</title>
        <authorList>
            <person name="Goeker M."/>
        </authorList>
    </citation>
    <scope>NUCLEOTIDE SEQUENCE [LARGE SCALE GENOMIC DNA]</scope>
    <source>
        <strain evidence="1 2">DSM 17455</strain>
    </source>
</reference>
<keyword evidence="2" id="KW-1185">Reference proteome</keyword>
<name>A0ABR6CF51_9HYPH</name>
<gene>
    <name evidence="1" type="ORF">HNQ97_005691</name>
</gene>